<organism evidence="1 2">
    <name type="scientific">Hypoxylon rubiginosum</name>
    <dbReference type="NCBI Taxonomy" id="110542"/>
    <lineage>
        <taxon>Eukaryota</taxon>
        <taxon>Fungi</taxon>
        <taxon>Dikarya</taxon>
        <taxon>Ascomycota</taxon>
        <taxon>Pezizomycotina</taxon>
        <taxon>Sordariomycetes</taxon>
        <taxon>Xylariomycetidae</taxon>
        <taxon>Xylariales</taxon>
        <taxon>Hypoxylaceae</taxon>
        <taxon>Hypoxylon</taxon>
    </lineage>
</organism>
<name>A0ACC0D929_9PEZI</name>
<keyword evidence="2" id="KW-1185">Reference proteome</keyword>
<evidence type="ECO:0000313" key="2">
    <source>
        <dbReference type="Proteomes" id="UP001497680"/>
    </source>
</evidence>
<dbReference type="Proteomes" id="UP001497680">
    <property type="component" value="Unassembled WGS sequence"/>
</dbReference>
<dbReference type="EMBL" id="MU394297">
    <property type="protein sequence ID" value="KAI6089114.1"/>
    <property type="molecule type" value="Genomic_DNA"/>
</dbReference>
<accession>A0ACC0D929</accession>
<evidence type="ECO:0000313" key="1">
    <source>
        <dbReference type="EMBL" id="KAI6089114.1"/>
    </source>
</evidence>
<proteinExistence type="predicted"/>
<protein>
    <submittedName>
        <fullName evidence="1">Uncharacterized protein</fullName>
    </submittedName>
</protein>
<reference evidence="1 2" key="1">
    <citation type="journal article" date="2022" name="New Phytol.">
        <title>Ecological generalism drives hyperdiversity of secondary metabolite gene clusters in xylarialean endophytes.</title>
        <authorList>
            <person name="Franco M.E.E."/>
            <person name="Wisecaver J.H."/>
            <person name="Arnold A.E."/>
            <person name="Ju Y.M."/>
            <person name="Slot J.C."/>
            <person name="Ahrendt S."/>
            <person name="Moore L.P."/>
            <person name="Eastman K.E."/>
            <person name="Scott K."/>
            <person name="Konkel Z."/>
            <person name="Mondo S.J."/>
            <person name="Kuo A."/>
            <person name="Hayes R.D."/>
            <person name="Haridas S."/>
            <person name="Andreopoulos B."/>
            <person name="Riley R."/>
            <person name="LaButti K."/>
            <person name="Pangilinan J."/>
            <person name="Lipzen A."/>
            <person name="Amirebrahimi M."/>
            <person name="Yan J."/>
            <person name="Adam C."/>
            <person name="Keymanesh K."/>
            <person name="Ng V."/>
            <person name="Louie K."/>
            <person name="Northen T."/>
            <person name="Drula E."/>
            <person name="Henrissat B."/>
            <person name="Hsieh H.M."/>
            <person name="Youens-Clark K."/>
            <person name="Lutzoni F."/>
            <person name="Miadlikowska J."/>
            <person name="Eastwood D.C."/>
            <person name="Hamelin R.C."/>
            <person name="Grigoriev I.V."/>
            <person name="U'Ren J.M."/>
        </authorList>
    </citation>
    <scope>NUCLEOTIDE SEQUENCE [LARGE SCALE GENOMIC DNA]</scope>
    <source>
        <strain evidence="1 2">ER1909</strain>
    </source>
</reference>
<gene>
    <name evidence="1" type="ORF">F4821DRAFT_65995</name>
</gene>
<sequence>MSPTRSAPWCSLALESLVFAFPTQADDLCLLGLRDRRPGFIAQELGSAERSHCLLASKAKRPGPACDWKRLQHTYETNDREPRFFSRRKNQGDQGGVCVRVWDIHAY</sequence>
<comment type="caution">
    <text evidence="1">The sequence shown here is derived from an EMBL/GenBank/DDBJ whole genome shotgun (WGS) entry which is preliminary data.</text>
</comment>